<keyword evidence="2" id="KW-1185">Reference proteome</keyword>
<dbReference type="EMBL" id="JSZA02000026">
    <property type="protein sequence ID" value="KHD06033.1"/>
    <property type="molecule type" value="Genomic_DNA"/>
</dbReference>
<protein>
    <submittedName>
        <fullName evidence="1">Uncharacterized protein</fullName>
    </submittedName>
</protein>
<organism evidence="1 2">
    <name type="scientific">Candidatus Thiomargarita nelsonii</name>
    <dbReference type="NCBI Taxonomy" id="1003181"/>
    <lineage>
        <taxon>Bacteria</taxon>
        <taxon>Pseudomonadati</taxon>
        <taxon>Pseudomonadota</taxon>
        <taxon>Gammaproteobacteria</taxon>
        <taxon>Thiotrichales</taxon>
        <taxon>Thiotrichaceae</taxon>
        <taxon>Thiomargarita</taxon>
    </lineage>
</organism>
<dbReference type="Pfam" id="PF09826">
    <property type="entry name" value="Beta_propel"/>
    <property type="match status" value="1"/>
</dbReference>
<proteinExistence type="predicted"/>
<accession>A0A0A6S347</accession>
<gene>
    <name evidence="1" type="ORF">PN36_08810</name>
</gene>
<sequence>MRLIQPLLWGTLLSLLCLPVFAWEVKTTETQVMVSNDIQRDGVDVYLVWFDLDSDPVNFMSLTNAAWEWQSGLKPVFNTAIDLPVFDSYSIPLNQTCPDTHRCFLAFIATSPDQPPTRSESWQASSFFPLSLSAGCERFPGQAVFLSCDGDTNRFYGEDNTISAALPEGDTTETEKPDIFKRVGDKLLFANGQAKRFQVINIADLSNPRLEGWSALSGSPRELYVLGDFYVLLQSNYVGEDGTLLTVLRQNQDGTVSTVQEKTLPGWFIESRRRGDLIYSVTQNRSDVIILDCVDCGVVQSVIDINVLRLNDSGELEEVDTAQLPGYSPTIAIFPNHLVIANHNPEENQWRTTQIHVFDLSQTDPLVALPILKVPGRVPSEFHLSVLGQQLRVVYGPADPTDGSTLAIYDLNSPKMALIGQVDKIAPGEGLFATRFVDDRAFVVTYERTDPLWVIDLSEPSQPKILGELEVPGWSEKMFFHENRLFAVGIDDQALENEEGGVWRVSLSLFDVDEPTQPSLINRFTPLAGEVNYSWSLALNDERALLLNWEDGFAALPIESSGNYLQIVSLENDKIEDAGLFELPVPIQRSFSIAPNVLGALGDQILQTIQWGTGDLQILGDLELATNLNWLKLEDNMLWAAASGNQGYYRLYRYIKEDVETPVERWSLQSGYDGLEMDKNLAVFYDYYPLTVQVLDVQTGALKPAQALEPTDMSNYEWNTRSEVFVRDGWFYVGEQRHVTQVLSEKEDYYYWQAQWVLRSWELESAKEVPNRSIPGRPLAFTAKGDLITQEFTAQGQLRLNLLALEAENARLLHSREMPCEGYSEVMWAPEVVYVTCQTGNIYVPVDEQEENEEEATTQLVKLNPIAGFSEIGRWTLSGYQNLRAVSSEVVLVASNYGGWWYYGPVRDVPINETGCNIYQLQSEKEPQLLKHLDSCPYMKNNIALTPTQAWMAEGFAGLKEVKW</sequence>
<dbReference type="InterPro" id="IPR019198">
    <property type="entry name" value="Beta_propeller_containing"/>
</dbReference>
<comment type="caution">
    <text evidence="1">The sequence shown here is derived from an EMBL/GenBank/DDBJ whole genome shotgun (WGS) entry which is preliminary data.</text>
</comment>
<name>A0A0A6S347_9GAMM</name>
<evidence type="ECO:0000313" key="2">
    <source>
        <dbReference type="Proteomes" id="UP000030428"/>
    </source>
</evidence>
<dbReference type="Proteomes" id="UP000030428">
    <property type="component" value="Unassembled WGS sequence"/>
</dbReference>
<evidence type="ECO:0000313" key="1">
    <source>
        <dbReference type="EMBL" id="KHD06033.1"/>
    </source>
</evidence>
<dbReference type="SUPFAM" id="SSF75011">
    <property type="entry name" value="3-carboxy-cis,cis-mucoante lactonizing enzyme"/>
    <property type="match status" value="1"/>
</dbReference>
<reference evidence="1 2" key="1">
    <citation type="journal article" date="2016" name="Front. Microbiol.">
        <title>Single-Cell (Meta-)Genomics of a Dimorphic Candidatus Thiomargarita nelsonii Reveals Genomic Plasticity.</title>
        <authorList>
            <person name="Flood B.E."/>
            <person name="Fliss P."/>
            <person name="Jones D.S."/>
            <person name="Dick G.J."/>
            <person name="Jain S."/>
            <person name="Kaster A.K."/>
            <person name="Winkel M."/>
            <person name="Mussmann M."/>
            <person name="Bailey J."/>
        </authorList>
    </citation>
    <scope>NUCLEOTIDE SEQUENCE [LARGE SCALE GENOMIC DNA]</scope>
    <source>
        <strain evidence="1">Hydrate Ridge</strain>
    </source>
</reference>
<dbReference type="AlphaFoldDB" id="A0A0A6S347"/>